<dbReference type="EMBL" id="BAAAVV010000002">
    <property type="protein sequence ID" value="GAA3162219.1"/>
    <property type="molecule type" value="Genomic_DNA"/>
</dbReference>
<protein>
    <recommendedName>
        <fullName evidence="3">Prenyltransferase and squalene oxidase repeat-containing protein</fullName>
    </recommendedName>
</protein>
<keyword evidence="2" id="KW-1185">Reference proteome</keyword>
<accession>A0ABP6NZ33</accession>
<reference evidence="2" key="1">
    <citation type="journal article" date="2019" name="Int. J. Syst. Evol. Microbiol.">
        <title>The Global Catalogue of Microorganisms (GCM) 10K type strain sequencing project: providing services to taxonomists for standard genome sequencing and annotation.</title>
        <authorList>
            <consortium name="The Broad Institute Genomics Platform"/>
            <consortium name="The Broad Institute Genome Sequencing Center for Infectious Disease"/>
            <person name="Wu L."/>
            <person name="Ma J."/>
        </authorList>
    </citation>
    <scope>NUCLEOTIDE SEQUENCE [LARGE SCALE GENOMIC DNA]</scope>
    <source>
        <strain evidence="2">JCM 15614</strain>
    </source>
</reference>
<dbReference type="InterPro" id="IPR008930">
    <property type="entry name" value="Terpenoid_cyclase/PrenylTrfase"/>
</dbReference>
<name>A0ABP6NZ33_9ACTN</name>
<evidence type="ECO:0000313" key="2">
    <source>
        <dbReference type="Proteomes" id="UP001499924"/>
    </source>
</evidence>
<dbReference type="SUPFAM" id="SSF48239">
    <property type="entry name" value="Terpenoid cyclases/Protein prenyltransferases"/>
    <property type="match status" value="1"/>
</dbReference>
<evidence type="ECO:0000313" key="1">
    <source>
        <dbReference type="EMBL" id="GAA3162219.1"/>
    </source>
</evidence>
<proteinExistence type="predicted"/>
<organism evidence="1 2">
    <name type="scientific">Blastococcus jejuensis</name>
    <dbReference type="NCBI Taxonomy" id="351224"/>
    <lineage>
        <taxon>Bacteria</taxon>
        <taxon>Bacillati</taxon>
        <taxon>Actinomycetota</taxon>
        <taxon>Actinomycetes</taxon>
        <taxon>Geodermatophilales</taxon>
        <taxon>Geodermatophilaceae</taxon>
        <taxon>Blastococcus</taxon>
    </lineage>
</organism>
<gene>
    <name evidence="1" type="ORF">GCM10010531_12450</name>
</gene>
<comment type="caution">
    <text evidence="1">The sequence shown here is derived from an EMBL/GenBank/DDBJ whole genome shotgun (WGS) entry which is preliminary data.</text>
</comment>
<evidence type="ECO:0008006" key="3">
    <source>
        <dbReference type="Google" id="ProtNLM"/>
    </source>
</evidence>
<dbReference type="RefSeq" id="WP_344687801.1">
    <property type="nucleotide sequence ID" value="NZ_BAAAVV010000002.1"/>
</dbReference>
<sequence length="316" mass="33994">MTSTADRARQQEAVLPALLGPSADPAVRALAHRDLLHEAVPPEAALASPVVRALLDGLLEPASTRSPYAKWRGAHWRLVSLVELGLPPGHPVGVAACDQLLDHWAQPRRLAAVPVVDGRARRCASQEGNALAVACRLGLAGDDRAAALAAHLAGWQWPDGGWNCDPRPVAEHSSVHETLPALWGLHEYAAATGDPRARAAAGRAAEVLLGREVLFSRRTGRPIDPSMAVPHYPPYWHYDLLQALLVLHRAGHGHDPRTARARDLLRGRRRADGGWRAARRWWHPPGPSVSGGEVLDWGTVPDQMVTLNALRVGAGG</sequence>
<dbReference type="Proteomes" id="UP001499924">
    <property type="component" value="Unassembled WGS sequence"/>
</dbReference>